<keyword evidence="3" id="KW-0472">Membrane</keyword>
<dbReference type="InterPro" id="IPR058625">
    <property type="entry name" value="MdtA-like_BSH"/>
</dbReference>
<dbReference type="Proteomes" id="UP000196331">
    <property type="component" value="Unassembled WGS sequence"/>
</dbReference>
<organism evidence="6 7">
    <name type="scientific">Halomonas citrativorans</name>
    <dbReference type="NCBI Taxonomy" id="2742612"/>
    <lineage>
        <taxon>Bacteria</taxon>
        <taxon>Pseudomonadati</taxon>
        <taxon>Pseudomonadota</taxon>
        <taxon>Gammaproteobacteria</taxon>
        <taxon>Oceanospirillales</taxon>
        <taxon>Halomonadaceae</taxon>
        <taxon>Halomonas</taxon>
    </lineage>
</organism>
<comment type="similarity">
    <text evidence="1">Belongs to the membrane fusion protein (MFP) (TC 8.A.1) family.</text>
</comment>
<keyword evidence="2" id="KW-0175">Coiled coil</keyword>
<feature type="coiled-coil region" evidence="2">
    <location>
        <begin position="112"/>
        <end position="139"/>
    </location>
</feature>
<dbReference type="PANTHER" id="PTHR30367:SF1">
    <property type="entry name" value="MULTIDRUG RESISTANCE PROTEIN MDTN"/>
    <property type="match status" value="1"/>
</dbReference>
<feature type="domain" description="p-hydroxybenzoic acid efflux pump subunit AaeA-like beta-barrel" evidence="5">
    <location>
        <begin position="247"/>
        <end position="343"/>
    </location>
</feature>
<evidence type="ECO:0000256" key="1">
    <source>
        <dbReference type="ARBA" id="ARBA00009477"/>
    </source>
</evidence>
<feature type="transmembrane region" description="Helical" evidence="3">
    <location>
        <begin position="12"/>
        <end position="33"/>
    </location>
</feature>
<keyword evidence="3" id="KW-1133">Transmembrane helix</keyword>
<evidence type="ECO:0000259" key="5">
    <source>
        <dbReference type="Pfam" id="PF25963"/>
    </source>
</evidence>
<keyword evidence="3" id="KW-0812">Transmembrane</keyword>
<dbReference type="PANTHER" id="PTHR30367">
    <property type="entry name" value="P-HYDROXYBENZOIC ACID EFFLUX PUMP SUBUNIT AAEA-RELATED"/>
    <property type="match status" value="1"/>
</dbReference>
<dbReference type="RefSeq" id="WP_087108790.1">
    <property type="nucleotide sequence ID" value="NZ_FUKM01000046.1"/>
</dbReference>
<dbReference type="EMBL" id="FUKM01000046">
    <property type="protein sequence ID" value="SJN13496.1"/>
    <property type="molecule type" value="Genomic_DNA"/>
</dbReference>
<sequence>MKGHVSKRVASTIGAMIAIAIIAGAAVLAYQSYENARANPLSDDATLRADIVHIAPSVAGRIVALHVEENDFVRKGDLLLEIDDTAYRLALKQTQADLAMATAASGDQSRTIRAEQANAEIAEAQINRATTNLALANQTLDRLLPMESKGYVSQQQIHDARTVKRNAEISLQEAIQQRQAAEALVGNDEATLALIEARQAAQDIAQHELDGTRVYAPADGRVVGVTVSVGDYALPAQSQFNLIKTDTWYASANFTETMLGNIAVGDCATVYALANRDRAIKGTVVGIGWGVASKDLIDLPLALPIVPKSLDWVRVQQRFPVRIRLDDPPAELMRVGASAVATVHQNDGC</sequence>
<evidence type="ECO:0000313" key="7">
    <source>
        <dbReference type="Proteomes" id="UP000196331"/>
    </source>
</evidence>
<protein>
    <submittedName>
        <fullName evidence="6">HlyD family secretion protein</fullName>
    </submittedName>
</protein>
<evidence type="ECO:0000259" key="4">
    <source>
        <dbReference type="Pfam" id="PF25917"/>
    </source>
</evidence>
<reference evidence="6 7" key="1">
    <citation type="submission" date="2017-02" db="EMBL/GenBank/DDBJ databases">
        <authorList>
            <person name="Dridi B."/>
        </authorList>
    </citation>
    <scope>NUCLEOTIDE SEQUENCE [LARGE SCALE GENOMIC DNA]</scope>
    <source>
        <strain evidence="6 7">JB380</strain>
    </source>
</reference>
<dbReference type="Gene3D" id="2.40.30.170">
    <property type="match status" value="1"/>
</dbReference>
<dbReference type="Gene3D" id="2.40.50.100">
    <property type="match status" value="1"/>
</dbReference>
<evidence type="ECO:0000256" key="2">
    <source>
        <dbReference type="SAM" id="Coils"/>
    </source>
</evidence>
<dbReference type="SUPFAM" id="SSF111369">
    <property type="entry name" value="HlyD-like secretion proteins"/>
    <property type="match status" value="2"/>
</dbReference>
<gene>
    <name evidence="6" type="ORF">CZ787_10390</name>
</gene>
<proteinExistence type="inferred from homology"/>
<dbReference type="AlphaFoldDB" id="A0A1R4I189"/>
<dbReference type="Pfam" id="PF25917">
    <property type="entry name" value="BSH_RND"/>
    <property type="match status" value="1"/>
</dbReference>
<dbReference type="NCBIfam" id="NF007785">
    <property type="entry name" value="PRK10476.1"/>
    <property type="match status" value="1"/>
</dbReference>
<comment type="caution">
    <text evidence="6">The sequence shown here is derived from an EMBL/GenBank/DDBJ whole genome shotgun (WGS) entry which is preliminary data.</text>
</comment>
<evidence type="ECO:0000256" key="3">
    <source>
        <dbReference type="SAM" id="Phobius"/>
    </source>
</evidence>
<dbReference type="InterPro" id="IPR058634">
    <property type="entry name" value="AaeA-lik-b-barrel"/>
</dbReference>
<name>A0A1R4I189_9GAMM</name>
<feature type="domain" description="Multidrug resistance protein MdtA-like barrel-sandwich hybrid" evidence="4">
    <location>
        <begin position="51"/>
        <end position="243"/>
    </location>
</feature>
<accession>A0A1R4I189</accession>
<evidence type="ECO:0000313" key="6">
    <source>
        <dbReference type="EMBL" id="SJN13496.1"/>
    </source>
</evidence>
<dbReference type="Gene3D" id="1.10.287.470">
    <property type="entry name" value="Helix hairpin bin"/>
    <property type="match status" value="1"/>
</dbReference>
<dbReference type="OrthoDB" id="9811754at2"/>
<dbReference type="Pfam" id="PF25963">
    <property type="entry name" value="Beta-barrel_AAEA"/>
    <property type="match status" value="1"/>
</dbReference>
<dbReference type="InterPro" id="IPR050393">
    <property type="entry name" value="MFP_Efflux_Pump"/>
</dbReference>